<feature type="domain" description="Peptidase S11 D-alanyl-D-alanine carboxypeptidase A N-terminal" evidence="8">
    <location>
        <begin position="61"/>
        <end position="295"/>
    </location>
</feature>
<evidence type="ECO:0000259" key="8">
    <source>
        <dbReference type="Pfam" id="PF00768"/>
    </source>
</evidence>
<dbReference type="PANTHER" id="PTHR21581:SF33">
    <property type="entry name" value="D-ALANYL-D-ALANINE CARBOXYPEPTIDASE DACB"/>
    <property type="match status" value="1"/>
</dbReference>
<sequence length="334" mass="36471">MRRRITGWQSPFATNGAYVNGDVMTARWTTRTTIAAVVTAPLVTIPVTAQAAPAPPPASTAAGPRGVAAKSAYLFDSGTRKTRWSRAADTRRPIASLTKVMTAMVVIRAGRLDRKITVRKKHVDYVRKTDATRAWLRVGDKLTVRQLLNAMMLPSGCDAAYVLADAYGPGWKGFVAKMNKTARQLRMTRTKYANFDGLPWPTGTATGSTARDQIKLAHHAMKNREFRAIVARKSFTLRAGGGHGAYRWTNTNRLLSSYRGTIGIKTGKTDLAGYSLMFAARRGKRTLIGVVLNSSATKEQVRFTDAMRMLNWGFGVRTTGVLKVAPVPPGANID</sequence>
<dbReference type="InterPro" id="IPR018044">
    <property type="entry name" value="Peptidase_S11"/>
</dbReference>
<evidence type="ECO:0000256" key="7">
    <source>
        <dbReference type="RuleBase" id="RU004016"/>
    </source>
</evidence>
<dbReference type="InterPro" id="IPR012338">
    <property type="entry name" value="Beta-lactam/transpept-like"/>
</dbReference>
<evidence type="ECO:0000313" key="10">
    <source>
        <dbReference type="Proteomes" id="UP001501509"/>
    </source>
</evidence>
<dbReference type="Pfam" id="PF00768">
    <property type="entry name" value="Peptidase_S11"/>
    <property type="match status" value="1"/>
</dbReference>
<organism evidence="9 10">
    <name type="scientific">Actinomadura fulvescens</name>
    <dbReference type="NCBI Taxonomy" id="46160"/>
    <lineage>
        <taxon>Bacteria</taxon>
        <taxon>Bacillati</taxon>
        <taxon>Actinomycetota</taxon>
        <taxon>Actinomycetes</taxon>
        <taxon>Streptosporangiales</taxon>
        <taxon>Thermomonosporaceae</taxon>
        <taxon>Actinomadura</taxon>
    </lineage>
</organism>
<evidence type="ECO:0000256" key="4">
    <source>
        <dbReference type="ARBA" id="ARBA00022960"/>
    </source>
</evidence>
<comment type="caution">
    <text evidence="9">The sequence shown here is derived from an EMBL/GenBank/DDBJ whole genome shotgun (WGS) entry which is preliminary data.</text>
</comment>
<dbReference type="SUPFAM" id="SSF56601">
    <property type="entry name" value="beta-lactamase/transpeptidase-like"/>
    <property type="match status" value="1"/>
</dbReference>
<dbReference type="GO" id="GO:0016787">
    <property type="term" value="F:hydrolase activity"/>
    <property type="evidence" value="ECO:0007669"/>
    <property type="project" value="UniProtKB-KW"/>
</dbReference>
<accession>A0ABN3PCG5</accession>
<evidence type="ECO:0000256" key="1">
    <source>
        <dbReference type="ARBA" id="ARBA00007164"/>
    </source>
</evidence>
<dbReference type="PRINTS" id="PR00725">
    <property type="entry name" value="DADACBPTASE1"/>
</dbReference>
<comment type="similarity">
    <text evidence="1 7">Belongs to the peptidase S11 family.</text>
</comment>
<keyword evidence="5" id="KW-0573">Peptidoglycan synthesis</keyword>
<dbReference type="Proteomes" id="UP001501509">
    <property type="component" value="Unassembled WGS sequence"/>
</dbReference>
<evidence type="ECO:0000256" key="6">
    <source>
        <dbReference type="ARBA" id="ARBA00023316"/>
    </source>
</evidence>
<dbReference type="EMBL" id="BAAATD010000001">
    <property type="protein sequence ID" value="GAA2578930.1"/>
    <property type="molecule type" value="Genomic_DNA"/>
</dbReference>
<evidence type="ECO:0000256" key="2">
    <source>
        <dbReference type="ARBA" id="ARBA00022729"/>
    </source>
</evidence>
<keyword evidence="10" id="KW-1185">Reference proteome</keyword>
<dbReference type="InterPro" id="IPR001967">
    <property type="entry name" value="Peptidase_S11_N"/>
</dbReference>
<keyword evidence="3 9" id="KW-0378">Hydrolase</keyword>
<reference evidence="9 10" key="1">
    <citation type="journal article" date="2019" name="Int. J. Syst. Evol. Microbiol.">
        <title>The Global Catalogue of Microorganisms (GCM) 10K type strain sequencing project: providing services to taxonomists for standard genome sequencing and annotation.</title>
        <authorList>
            <consortium name="The Broad Institute Genomics Platform"/>
            <consortium name="The Broad Institute Genome Sequencing Center for Infectious Disease"/>
            <person name="Wu L."/>
            <person name="Ma J."/>
        </authorList>
    </citation>
    <scope>NUCLEOTIDE SEQUENCE [LARGE SCALE GENOMIC DNA]</scope>
    <source>
        <strain evidence="9 10">JCM 6833</strain>
    </source>
</reference>
<keyword evidence="6" id="KW-0961">Cell wall biogenesis/degradation</keyword>
<evidence type="ECO:0000256" key="5">
    <source>
        <dbReference type="ARBA" id="ARBA00022984"/>
    </source>
</evidence>
<evidence type="ECO:0000313" key="9">
    <source>
        <dbReference type="EMBL" id="GAA2578930.1"/>
    </source>
</evidence>
<protein>
    <submittedName>
        <fullName evidence="9">Serine hydrolase</fullName>
    </submittedName>
</protein>
<dbReference type="Gene3D" id="3.40.710.10">
    <property type="entry name" value="DD-peptidase/beta-lactamase superfamily"/>
    <property type="match status" value="1"/>
</dbReference>
<dbReference type="PANTHER" id="PTHR21581">
    <property type="entry name" value="D-ALANYL-D-ALANINE CARBOXYPEPTIDASE"/>
    <property type="match status" value="1"/>
</dbReference>
<keyword evidence="4" id="KW-0133">Cell shape</keyword>
<evidence type="ECO:0000256" key="3">
    <source>
        <dbReference type="ARBA" id="ARBA00022801"/>
    </source>
</evidence>
<gene>
    <name evidence="9" type="ORF">GCM10010411_09320</name>
</gene>
<name>A0ABN3PCG5_9ACTN</name>
<keyword evidence="2" id="KW-0732">Signal</keyword>
<proteinExistence type="inferred from homology"/>